<dbReference type="CDD" id="cd01448">
    <property type="entry name" value="TST_Repeat_1"/>
    <property type="match status" value="1"/>
</dbReference>
<dbReference type="PANTHER" id="PTHR43855:SF1">
    <property type="entry name" value="THIOSULFATE SULFURTRANSFERASE"/>
    <property type="match status" value="1"/>
</dbReference>
<dbReference type="EMBL" id="CAKLPX010000001">
    <property type="protein sequence ID" value="CAH0991669.1"/>
    <property type="molecule type" value="Genomic_DNA"/>
</dbReference>
<sequence>MTVTSLGLLIQPRDLEQAINNHDDLLIIDVSSDDNYRKHHIAGSQHITPSSLLCGIKPAAGKIPDRDDLTTLMRSIGLNKQQHIVVLDDEGGGWAGRLIWTLDVLGYRNYSYLDGGLVSWLNEGHPVTTDLPAPISSDFSIDVYDESVIAEVDDIIGALNDSDFRIWDARSAGEYDGSKVLAAKGGHIPGAKHLEWTDLMDKSRNLRLLPLDQIQQMLDHRDLGRDKNIVTHCQSHHRSGLTYLVAKILGYDRIRGYHGSWGEWGNHPDTPVESTPV</sequence>
<accession>A0ABM9AEP4</accession>
<evidence type="ECO:0000256" key="1">
    <source>
        <dbReference type="ARBA" id="ARBA00022737"/>
    </source>
</evidence>
<dbReference type="Gene3D" id="3.40.250.10">
    <property type="entry name" value="Rhodanese-like domain"/>
    <property type="match status" value="2"/>
</dbReference>
<name>A0ABM9AEP4_9GAMM</name>
<keyword evidence="4" id="KW-1185">Reference proteome</keyword>
<dbReference type="RefSeq" id="WP_237444310.1">
    <property type="nucleotide sequence ID" value="NZ_CAKLPX010000001.1"/>
</dbReference>
<dbReference type="PANTHER" id="PTHR43855">
    <property type="entry name" value="THIOSULFATE SULFURTRANSFERASE"/>
    <property type="match status" value="1"/>
</dbReference>
<dbReference type="PROSITE" id="PS50206">
    <property type="entry name" value="RHODANESE_3"/>
    <property type="match status" value="2"/>
</dbReference>
<feature type="domain" description="Rhodanese" evidence="2">
    <location>
        <begin position="160"/>
        <end position="273"/>
    </location>
</feature>
<reference evidence="3" key="1">
    <citation type="submission" date="2021-12" db="EMBL/GenBank/DDBJ databases">
        <authorList>
            <person name="Rodrigo-Torres L."/>
            <person name="Arahal R. D."/>
            <person name="Lucena T."/>
        </authorList>
    </citation>
    <scope>NUCLEOTIDE SEQUENCE</scope>
    <source>
        <strain evidence="3">CECT 8267</strain>
    </source>
</reference>
<dbReference type="InterPro" id="IPR051126">
    <property type="entry name" value="Thiosulfate_sulfurtransferase"/>
</dbReference>
<dbReference type="Pfam" id="PF00581">
    <property type="entry name" value="Rhodanese"/>
    <property type="match status" value="2"/>
</dbReference>
<dbReference type="InterPro" id="IPR001763">
    <property type="entry name" value="Rhodanese-like_dom"/>
</dbReference>
<feature type="domain" description="Rhodanese" evidence="2">
    <location>
        <begin position="21"/>
        <end position="129"/>
    </location>
</feature>
<protein>
    <submittedName>
        <fullName evidence="3">Thiosulfate sulfurtransferase</fullName>
        <ecNumber evidence="3">2.8.1.1</ecNumber>
    </submittedName>
</protein>
<evidence type="ECO:0000313" key="3">
    <source>
        <dbReference type="EMBL" id="CAH0991669.1"/>
    </source>
</evidence>
<comment type="caution">
    <text evidence="3">The sequence shown here is derived from an EMBL/GenBank/DDBJ whole genome shotgun (WGS) entry which is preliminary data.</text>
</comment>
<dbReference type="SUPFAM" id="SSF52821">
    <property type="entry name" value="Rhodanese/Cell cycle control phosphatase"/>
    <property type="match status" value="2"/>
</dbReference>
<dbReference type="SMART" id="SM00450">
    <property type="entry name" value="RHOD"/>
    <property type="match status" value="2"/>
</dbReference>
<proteinExistence type="predicted"/>
<dbReference type="InterPro" id="IPR036873">
    <property type="entry name" value="Rhodanese-like_dom_sf"/>
</dbReference>
<keyword evidence="3" id="KW-0808">Transferase</keyword>
<keyword evidence="1" id="KW-0677">Repeat</keyword>
<evidence type="ECO:0000313" key="4">
    <source>
        <dbReference type="Proteomes" id="UP000838100"/>
    </source>
</evidence>
<gene>
    <name evidence="3" type="primary">rhdA</name>
    <name evidence="3" type="ORF">SIN8267_01781</name>
</gene>
<dbReference type="EC" id="2.8.1.1" evidence="3"/>
<organism evidence="3 4">
    <name type="scientific">Sinobacterium norvegicum</name>
    <dbReference type="NCBI Taxonomy" id="1641715"/>
    <lineage>
        <taxon>Bacteria</taxon>
        <taxon>Pseudomonadati</taxon>
        <taxon>Pseudomonadota</taxon>
        <taxon>Gammaproteobacteria</taxon>
        <taxon>Cellvibrionales</taxon>
        <taxon>Spongiibacteraceae</taxon>
        <taxon>Sinobacterium</taxon>
    </lineage>
</organism>
<dbReference type="Proteomes" id="UP000838100">
    <property type="component" value="Unassembled WGS sequence"/>
</dbReference>
<dbReference type="GO" id="GO:0004792">
    <property type="term" value="F:thiosulfate-cyanide sulfurtransferase activity"/>
    <property type="evidence" value="ECO:0007669"/>
    <property type="project" value="UniProtKB-EC"/>
</dbReference>
<dbReference type="CDD" id="cd01449">
    <property type="entry name" value="TST_Repeat_2"/>
    <property type="match status" value="1"/>
</dbReference>
<evidence type="ECO:0000259" key="2">
    <source>
        <dbReference type="PROSITE" id="PS50206"/>
    </source>
</evidence>